<evidence type="ECO:0000256" key="3">
    <source>
        <dbReference type="ARBA" id="ARBA00007716"/>
    </source>
</evidence>
<keyword evidence="9" id="KW-0995">Kinetochore</keyword>
<organism evidence="13 14">
    <name type="scientific">Trapa incisa</name>
    <dbReference type="NCBI Taxonomy" id="236973"/>
    <lineage>
        <taxon>Eukaryota</taxon>
        <taxon>Viridiplantae</taxon>
        <taxon>Streptophyta</taxon>
        <taxon>Embryophyta</taxon>
        <taxon>Tracheophyta</taxon>
        <taxon>Spermatophyta</taxon>
        <taxon>Magnoliopsida</taxon>
        <taxon>eudicotyledons</taxon>
        <taxon>Gunneridae</taxon>
        <taxon>Pentapetalae</taxon>
        <taxon>rosids</taxon>
        <taxon>malvids</taxon>
        <taxon>Myrtales</taxon>
        <taxon>Lythraceae</taxon>
        <taxon>Trapa</taxon>
    </lineage>
</organism>
<keyword evidence="7" id="KW-0493">Microtubule</keyword>
<comment type="caution">
    <text evidence="13">The sequence shown here is derived from an EMBL/GenBank/DDBJ whole genome shotgun (WGS) entry which is preliminary data.</text>
</comment>
<dbReference type="Gene3D" id="6.10.250.1400">
    <property type="match status" value="1"/>
</dbReference>
<dbReference type="GO" id="GO:0005876">
    <property type="term" value="C:spindle microtubule"/>
    <property type="evidence" value="ECO:0007669"/>
    <property type="project" value="TreeGrafter"/>
</dbReference>
<dbReference type="AlphaFoldDB" id="A0AAN7GYA2"/>
<comment type="subcellular location">
    <subcellularLocation>
        <location evidence="2">Chromosome</location>
        <location evidence="2">Centromere</location>
        <location evidence="2">Kinetochore</location>
    </subcellularLocation>
    <subcellularLocation>
        <location evidence="1">Cytoplasm</location>
        <location evidence="1">Cytoskeleton</location>
        <location evidence="1">Spindle</location>
    </subcellularLocation>
</comment>
<proteinExistence type="inferred from homology"/>
<evidence type="ECO:0000256" key="10">
    <source>
        <dbReference type="ARBA" id="ARBA00023212"/>
    </source>
</evidence>
<keyword evidence="11" id="KW-0131">Cell cycle</keyword>
<evidence type="ECO:0000256" key="1">
    <source>
        <dbReference type="ARBA" id="ARBA00004186"/>
    </source>
</evidence>
<name>A0AAN7GYA2_9MYRT</name>
<reference evidence="13 14" key="1">
    <citation type="journal article" date="2023" name="Hortic Res">
        <title>Pangenome of water caltrop reveals structural variations and asymmetric subgenome divergence after allopolyploidization.</title>
        <authorList>
            <person name="Zhang X."/>
            <person name="Chen Y."/>
            <person name="Wang L."/>
            <person name="Yuan Y."/>
            <person name="Fang M."/>
            <person name="Shi L."/>
            <person name="Lu R."/>
            <person name="Comes H.P."/>
            <person name="Ma Y."/>
            <person name="Chen Y."/>
            <person name="Huang G."/>
            <person name="Zhou Y."/>
            <person name="Zheng Z."/>
            <person name="Qiu Y."/>
        </authorList>
    </citation>
    <scope>NUCLEOTIDE SEQUENCE [LARGE SCALE GENOMIC DNA]</scope>
    <source>
        <tissue evidence="13">Roots</tissue>
    </source>
</reference>
<evidence type="ECO:0000256" key="9">
    <source>
        <dbReference type="ARBA" id="ARBA00022838"/>
    </source>
</evidence>
<accession>A0AAN7GYA2</accession>
<keyword evidence="8" id="KW-0498">Mitosis</keyword>
<evidence type="ECO:0000313" key="14">
    <source>
        <dbReference type="Proteomes" id="UP001345219"/>
    </source>
</evidence>
<keyword evidence="4" id="KW-0158">Chromosome</keyword>
<keyword evidence="14" id="KW-1185">Reference proteome</keyword>
<keyword evidence="5" id="KW-0963">Cytoplasm</keyword>
<evidence type="ECO:0000256" key="5">
    <source>
        <dbReference type="ARBA" id="ARBA00022490"/>
    </source>
</evidence>
<evidence type="ECO:0000256" key="4">
    <source>
        <dbReference type="ARBA" id="ARBA00022454"/>
    </source>
</evidence>
<dbReference type="PANTHER" id="PTHR48118:SF1">
    <property type="entry name" value="SPINDLE AND KINETOCHORE-ASSOCIATED PROTEIN 3"/>
    <property type="match status" value="1"/>
</dbReference>
<evidence type="ECO:0000256" key="8">
    <source>
        <dbReference type="ARBA" id="ARBA00022776"/>
    </source>
</evidence>
<dbReference type="GO" id="GO:0000278">
    <property type="term" value="P:mitotic cell cycle"/>
    <property type="evidence" value="ECO:0007669"/>
    <property type="project" value="TreeGrafter"/>
</dbReference>
<keyword evidence="6" id="KW-0132">Cell division</keyword>
<sequence>MNMDEKISMLSKNLSSFCNHLQTSVDALKQSIDRRPIPLDSASSTFIQSLNRRVSSSSNDFDILESISLGSVSFEELLGHCYEVFKRNQSDLTELEDYLRSFGYVPEVDIEEDEEGSEMLTHPENLDMDLKSPNSCGERHQPSSYAEQVSAVGSLEDDLLFDESLSLRNLGISEVSLATLASEANNKTDEPYFCSRQPTKFCESGADFLEGSSQSAADTEGSMEDYVKPVEAPKNIVKVIIEDYESLPSHLKVLASWEELLGAVDKINASLRKRESTRGTNHLFQDEISSMSLGPKARPYLLLLVRMKKLVVETVDGLISYKVLL</sequence>
<evidence type="ECO:0000256" key="11">
    <source>
        <dbReference type="ARBA" id="ARBA00023306"/>
    </source>
</evidence>
<gene>
    <name evidence="13" type="ORF">SAY87_026702</name>
</gene>
<keyword evidence="12" id="KW-0137">Centromere</keyword>
<evidence type="ECO:0000256" key="6">
    <source>
        <dbReference type="ARBA" id="ARBA00022618"/>
    </source>
</evidence>
<dbReference type="GO" id="GO:0051301">
    <property type="term" value="P:cell division"/>
    <property type="evidence" value="ECO:0007669"/>
    <property type="project" value="UniProtKB-KW"/>
</dbReference>
<evidence type="ECO:0000256" key="7">
    <source>
        <dbReference type="ARBA" id="ARBA00022701"/>
    </source>
</evidence>
<keyword evidence="10" id="KW-0206">Cytoskeleton</keyword>
<dbReference type="GO" id="GO:0007059">
    <property type="term" value="P:chromosome segregation"/>
    <property type="evidence" value="ECO:0007669"/>
    <property type="project" value="InterPro"/>
</dbReference>
<evidence type="ECO:0000256" key="2">
    <source>
        <dbReference type="ARBA" id="ARBA00004629"/>
    </source>
</evidence>
<evidence type="ECO:0000256" key="12">
    <source>
        <dbReference type="ARBA" id="ARBA00023328"/>
    </source>
</evidence>
<evidence type="ECO:0000313" key="13">
    <source>
        <dbReference type="EMBL" id="KAK4749253.1"/>
    </source>
</evidence>
<protein>
    <recommendedName>
        <fullName evidence="15">Spindle and kinetochore-associated protein 3</fullName>
    </recommendedName>
</protein>
<dbReference type="Proteomes" id="UP001345219">
    <property type="component" value="Chromosome 21"/>
</dbReference>
<dbReference type="EMBL" id="JAXIOK010000018">
    <property type="protein sequence ID" value="KAK4749253.1"/>
    <property type="molecule type" value="Genomic_DNA"/>
</dbReference>
<dbReference type="InterPro" id="IPR033341">
    <property type="entry name" value="SKA3"/>
</dbReference>
<comment type="similarity">
    <text evidence="3">Belongs to the SKA3 family.</text>
</comment>
<evidence type="ECO:0008006" key="15">
    <source>
        <dbReference type="Google" id="ProtNLM"/>
    </source>
</evidence>
<dbReference type="GO" id="GO:0000940">
    <property type="term" value="C:outer kinetochore"/>
    <property type="evidence" value="ECO:0007669"/>
    <property type="project" value="InterPro"/>
</dbReference>
<dbReference type="PANTHER" id="PTHR48118">
    <property type="entry name" value="SPINDLE AND KINETOCHORE-ASSOCIATED PROTEIN 3"/>
    <property type="match status" value="1"/>
</dbReference>